<keyword evidence="4" id="KW-1185">Reference proteome</keyword>
<gene>
    <name evidence="3" type="ORF">AWC38_SpisGene17223</name>
</gene>
<reference evidence="4" key="1">
    <citation type="journal article" date="2017" name="bioRxiv">
        <title>Comparative analysis of the genomes of Stylophora pistillata and Acropora digitifera provides evidence for extensive differences between species of corals.</title>
        <authorList>
            <person name="Voolstra C.R."/>
            <person name="Li Y."/>
            <person name="Liew Y.J."/>
            <person name="Baumgarten S."/>
            <person name="Zoccola D."/>
            <person name="Flot J.-F."/>
            <person name="Tambutte S."/>
            <person name="Allemand D."/>
            <person name="Aranda M."/>
        </authorList>
    </citation>
    <scope>NUCLEOTIDE SEQUENCE [LARGE SCALE GENOMIC DNA]</scope>
</reference>
<accession>A0A2B4RNM9</accession>
<dbReference type="OrthoDB" id="5984642at2759"/>
<evidence type="ECO:0008006" key="5">
    <source>
        <dbReference type="Google" id="ProtNLM"/>
    </source>
</evidence>
<evidence type="ECO:0000256" key="1">
    <source>
        <dbReference type="SAM" id="Coils"/>
    </source>
</evidence>
<name>A0A2B4RNM9_STYPI</name>
<dbReference type="EMBL" id="LSMT01000412">
    <property type="protein sequence ID" value="PFX18413.1"/>
    <property type="molecule type" value="Genomic_DNA"/>
</dbReference>
<dbReference type="Proteomes" id="UP000225706">
    <property type="component" value="Unassembled WGS sequence"/>
</dbReference>
<feature type="coiled-coil region" evidence="1">
    <location>
        <begin position="76"/>
        <end position="104"/>
    </location>
</feature>
<evidence type="ECO:0000256" key="2">
    <source>
        <dbReference type="SAM" id="MobiDB-lite"/>
    </source>
</evidence>
<protein>
    <recommendedName>
        <fullName evidence="5">SAM domain-containing protein</fullName>
    </recommendedName>
</protein>
<proteinExistence type="predicted"/>
<feature type="region of interest" description="Disordered" evidence="2">
    <location>
        <begin position="1"/>
        <end position="23"/>
    </location>
</feature>
<evidence type="ECO:0000313" key="3">
    <source>
        <dbReference type="EMBL" id="PFX18413.1"/>
    </source>
</evidence>
<evidence type="ECO:0000313" key="4">
    <source>
        <dbReference type="Proteomes" id="UP000225706"/>
    </source>
</evidence>
<keyword evidence="1" id="KW-0175">Coiled coil</keyword>
<organism evidence="3 4">
    <name type="scientific">Stylophora pistillata</name>
    <name type="common">Smooth cauliflower coral</name>
    <dbReference type="NCBI Taxonomy" id="50429"/>
    <lineage>
        <taxon>Eukaryota</taxon>
        <taxon>Metazoa</taxon>
        <taxon>Cnidaria</taxon>
        <taxon>Anthozoa</taxon>
        <taxon>Hexacorallia</taxon>
        <taxon>Scleractinia</taxon>
        <taxon>Astrocoeniina</taxon>
        <taxon>Pocilloporidae</taxon>
        <taxon>Stylophora</taxon>
    </lineage>
</organism>
<comment type="caution">
    <text evidence="3">The sequence shown here is derived from an EMBL/GenBank/DDBJ whole genome shotgun (WGS) entry which is preliminary data.</text>
</comment>
<feature type="region of interest" description="Disordered" evidence="2">
    <location>
        <begin position="108"/>
        <end position="128"/>
    </location>
</feature>
<sequence length="480" mass="54556">MKRVNFRLRPPNDGENMAARSSEMMADTSFNEYVASRFEDEKMSLIATAHATDEELRALGLSKRGDLIRLLRFCVEKVQESENKEKLNEKKDLLEKILEKNKSKRRFETFSSLPHNRSRRKAPEGSGTKKVQLGWLHYSDRRKRYVAVRQIKGGDTRDTSLSIDATADSIIEAGKELFFPGGISSFGSIDMMEFTLANYKEDTISNVVVRGSVLPFTLQRYLNATKLPRARLYLASKQKQCESEEDGDHSLLQPMLDLTNIRRHHPEEDTTFPESPMVDQDQASDEGKDVILLSSVTSLKANRDLVAEQDKDYQYSLLADQKKEEERREKLLSEIGYAEQQEQLRQARLHRVPDVPKGGSIVLIQVRHVTLGVIKRNFSSNDKMWSVYDWVGSLSLLPPYFELSDFRGQVLRPEQSVMEGEKSTLNMSASECTPSLDDEEIDFKGFGTTEVNNEDTLALLDLLPPVSSAPLVEQVQDLIP</sequence>
<dbReference type="AlphaFoldDB" id="A0A2B4RNM9"/>